<gene>
    <name evidence="2" type="ORF">I79_008340</name>
</gene>
<organism evidence="2 3">
    <name type="scientific">Cricetulus griseus</name>
    <name type="common">Chinese hamster</name>
    <name type="synonym">Cricetulus barabensis griseus</name>
    <dbReference type="NCBI Taxonomy" id="10029"/>
    <lineage>
        <taxon>Eukaryota</taxon>
        <taxon>Metazoa</taxon>
        <taxon>Chordata</taxon>
        <taxon>Craniata</taxon>
        <taxon>Vertebrata</taxon>
        <taxon>Euteleostomi</taxon>
        <taxon>Mammalia</taxon>
        <taxon>Eutheria</taxon>
        <taxon>Euarchontoglires</taxon>
        <taxon>Glires</taxon>
        <taxon>Rodentia</taxon>
        <taxon>Myomorpha</taxon>
        <taxon>Muroidea</taxon>
        <taxon>Cricetidae</taxon>
        <taxon>Cricetinae</taxon>
        <taxon>Cricetulus</taxon>
    </lineage>
</organism>
<dbReference type="eggNOG" id="KOG0606">
    <property type="taxonomic scope" value="Eukaryota"/>
</dbReference>
<dbReference type="GO" id="GO:0016301">
    <property type="term" value="F:kinase activity"/>
    <property type="evidence" value="ECO:0007669"/>
    <property type="project" value="UniProtKB-KW"/>
</dbReference>
<evidence type="ECO:0000313" key="3">
    <source>
        <dbReference type="Proteomes" id="UP000001075"/>
    </source>
</evidence>
<keyword evidence="2" id="KW-0808">Transferase</keyword>
<dbReference type="AlphaFoldDB" id="G3HCX2"/>
<dbReference type="InParanoid" id="G3HCX2"/>
<accession>G3HCX2</accession>
<dbReference type="PaxDb" id="10029-XP_007622501.1"/>
<dbReference type="STRING" id="10029.G3HCX2"/>
<feature type="region of interest" description="Disordered" evidence="1">
    <location>
        <begin position="1"/>
        <end position="56"/>
    </location>
</feature>
<feature type="compositionally biased region" description="Basic and acidic residues" evidence="1">
    <location>
        <begin position="1"/>
        <end position="10"/>
    </location>
</feature>
<feature type="compositionally biased region" description="Basic and acidic residues" evidence="1">
    <location>
        <begin position="19"/>
        <end position="49"/>
    </location>
</feature>
<reference evidence="3" key="1">
    <citation type="journal article" date="2011" name="Nat. Biotechnol.">
        <title>The genomic sequence of the Chinese hamster ovary (CHO)-K1 cell line.</title>
        <authorList>
            <person name="Xu X."/>
            <person name="Nagarajan H."/>
            <person name="Lewis N.E."/>
            <person name="Pan S."/>
            <person name="Cai Z."/>
            <person name="Liu X."/>
            <person name="Chen W."/>
            <person name="Xie M."/>
            <person name="Wang W."/>
            <person name="Hammond S."/>
            <person name="Andersen M.R."/>
            <person name="Neff N."/>
            <person name="Passarelli B."/>
            <person name="Koh W."/>
            <person name="Fan H.C."/>
            <person name="Wang J."/>
            <person name="Gui Y."/>
            <person name="Lee K.H."/>
            <person name="Betenbaugh M.J."/>
            <person name="Quake S.R."/>
            <person name="Famili I."/>
            <person name="Palsson B.O."/>
            <person name="Wang J."/>
        </authorList>
    </citation>
    <scope>NUCLEOTIDE SEQUENCE [LARGE SCALE GENOMIC DNA]</scope>
    <source>
        <strain evidence="3">CHO K1 cell line</strain>
    </source>
</reference>
<dbReference type="eggNOG" id="KOG0605">
    <property type="taxonomic scope" value="Eukaryota"/>
</dbReference>
<proteinExistence type="predicted"/>
<evidence type="ECO:0000313" key="2">
    <source>
        <dbReference type="EMBL" id="EGW00608.1"/>
    </source>
</evidence>
<dbReference type="Proteomes" id="UP000001075">
    <property type="component" value="Unassembled WGS sequence"/>
</dbReference>
<dbReference type="EMBL" id="JH000286">
    <property type="protein sequence ID" value="EGW00608.1"/>
    <property type="molecule type" value="Genomic_DNA"/>
</dbReference>
<evidence type="ECO:0000256" key="1">
    <source>
        <dbReference type="SAM" id="MobiDB-lite"/>
    </source>
</evidence>
<sequence length="56" mass="5986">MEQLSQHEPKTPVSAPGASKRDPSAKGPEEKVAGKREGLGGLTLREKTWRGGSPEM</sequence>
<keyword evidence="2" id="KW-0418">Kinase</keyword>
<protein>
    <submittedName>
        <fullName evidence="2">Microtubule-associated serine/threonine-protein kinase 1</fullName>
    </submittedName>
</protein>
<name>G3HCX2_CRIGR</name>